<sequence>MNVGQGRPSLADPDRTSRADIGGRGHAARQRKGKTHKPSKKESKKERADLLRSLRLQECLQDRSRSLVLGGADMRGEGVTGRPHTREYPERDFLDGDKQLTATGSKRRDKNDSGASNMEDGGTENDLVQ</sequence>
<keyword evidence="3" id="KW-1185">Reference proteome</keyword>
<dbReference type="EMBL" id="JANPWB010000013">
    <property type="protein sequence ID" value="KAJ1109635.1"/>
    <property type="molecule type" value="Genomic_DNA"/>
</dbReference>
<dbReference type="AlphaFoldDB" id="A0AAV7N0V7"/>
<feature type="region of interest" description="Disordered" evidence="1">
    <location>
        <begin position="63"/>
        <end position="129"/>
    </location>
</feature>
<comment type="caution">
    <text evidence="2">The sequence shown here is derived from an EMBL/GenBank/DDBJ whole genome shotgun (WGS) entry which is preliminary data.</text>
</comment>
<evidence type="ECO:0000313" key="2">
    <source>
        <dbReference type="EMBL" id="KAJ1109635.1"/>
    </source>
</evidence>
<dbReference type="Proteomes" id="UP001066276">
    <property type="component" value="Chromosome 9"/>
</dbReference>
<feature type="compositionally biased region" description="Basic and acidic residues" evidence="1">
    <location>
        <begin position="12"/>
        <end position="23"/>
    </location>
</feature>
<reference evidence="2" key="1">
    <citation type="journal article" date="2022" name="bioRxiv">
        <title>Sequencing and chromosome-scale assembly of the giantPleurodeles waltlgenome.</title>
        <authorList>
            <person name="Brown T."/>
            <person name="Elewa A."/>
            <person name="Iarovenko S."/>
            <person name="Subramanian E."/>
            <person name="Araus A.J."/>
            <person name="Petzold A."/>
            <person name="Susuki M."/>
            <person name="Suzuki K.-i.T."/>
            <person name="Hayashi T."/>
            <person name="Toyoda A."/>
            <person name="Oliveira C."/>
            <person name="Osipova E."/>
            <person name="Leigh N.D."/>
            <person name="Simon A."/>
            <person name="Yun M.H."/>
        </authorList>
    </citation>
    <scope>NUCLEOTIDE SEQUENCE</scope>
    <source>
        <strain evidence="2">20211129_DDA</strain>
        <tissue evidence="2">Liver</tissue>
    </source>
</reference>
<proteinExistence type="predicted"/>
<protein>
    <submittedName>
        <fullName evidence="2">Uncharacterized protein</fullName>
    </submittedName>
</protein>
<accession>A0AAV7N0V7</accession>
<organism evidence="2 3">
    <name type="scientific">Pleurodeles waltl</name>
    <name type="common">Iberian ribbed newt</name>
    <dbReference type="NCBI Taxonomy" id="8319"/>
    <lineage>
        <taxon>Eukaryota</taxon>
        <taxon>Metazoa</taxon>
        <taxon>Chordata</taxon>
        <taxon>Craniata</taxon>
        <taxon>Vertebrata</taxon>
        <taxon>Euteleostomi</taxon>
        <taxon>Amphibia</taxon>
        <taxon>Batrachia</taxon>
        <taxon>Caudata</taxon>
        <taxon>Salamandroidea</taxon>
        <taxon>Salamandridae</taxon>
        <taxon>Pleurodelinae</taxon>
        <taxon>Pleurodeles</taxon>
    </lineage>
</organism>
<gene>
    <name evidence="2" type="ORF">NDU88_006995</name>
</gene>
<feature type="compositionally biased region" description="Basic and acidic residues" evidence="1">
    <location>
        <begin position="84"/>
        <end position="98"/>
    </location>
</feature>
<feature type="compositionally biased region" description="Basic residues" evidence="1">
    <location>
        <begin position="26"/>
        <end position="39"/>
    </location>
</feature>
<name>A0AAV7N0V7_PLEWA</name>
<evidence type="ECO:0000313" key="3">
    <source>
        <dbReference type="Proteomes" id="UP001066276"/>
    </source>
</evidence>
<feature type="region of interest" description="Disordered" evidence="1">
    <location>
        <begin position="1"/>
        <end position="48"/>
    </location>
</feature>
<evidence type="ECO:0000256" key="1">
    <source>
        <dbReference type="SAM" id="MobiDB-lite"/>
    </source>
</evidence>